<accession>A0ABU9R1T6</accession>
<proteinExistence type="predicted"/>
<reference evidence="1 2" key="1">
    <citation type="submission" date="2024-01" db="EMBL/GenBank/DDBJ databases">
        <title>The diversity of rhizobia nodulating Mimosa spp. in eleven states of Brazil covering several biomes is determined by host plant, location, and edaphic factors.</title>
        <authorList>
            <person name="Rouws L."/>
            <person name="Barauna A."/>
            <person name="Beukes C."/>
            <person name="De Faria S.M."/>
            <person name="Gross E."/>
            <person name="Dos Reis Junior F.B."/>
            <person name="Simon M."/>
            <person name="Maluk M."/>
            <person name="Odee D.W."/>
            <person name="Kenicer G."/>
            <person name="Young J.P.W."/>
            <person name="Reis V.M."/>
            <person name="Zilli J."/>
            <person name="James E.K."/>
        </authorList>
    </citation>
    <scope>NUCLEOTIDE SEQUENCE [LARGE SCALE GENOMIC DNA]</scope>
    <source>
        <strain evidence="1 2">JPY530</strain>
    </source>
</reference>
<comment type="caution">
    <text evidence="1">The sequence shown here is derived from an EMBL/GenBank/DDBJ whole genome shotgun (WGS) entry which is preliminary data.</text>
</comment>
<dbReference type="EMBL" id="JAZHGA010000007">
    <property type="protein sequence ID" value="MEM5340534.1"/>
    <property type="molecule type" value="Genomic_DNA"/>
</dbReference>
<name>A0ABU9R1T6_9BURK</name>
<organism evidence="1 2">
    <name type="scientific">Paraburkholderia azotifigens</name>
    <dbReference type="NCBI Taxonomy" id="2057004"/>
    <lineage>
        <taxon>Bacteria</taxon>
        <taxon>Pseudomonadati</taxon>
        <taxon>Pseudomonadota</taxon>
        <taxon>Betaproteobacteria</taxon>
        <taxon>Burkholderiales</taxon>
        <taxon>Burkholderiaceae</taxon>
        <taxon>Paraburkholderia</taxon>
    </lineage>
</organism>
<gene>
    <name evidence="1" type="ORF">V4C56_12980</name>
</gene>
<protein>
    <submittedName>
        <fullName evidence="1">Uncharacterized protein</fullName>
    </submittedName>
</protein>
<sequence length="75" mass="8430">MKPFRSSRQAVGLCDAGNQAKIDKIEVHTHFACPEKSRCFFMVYQVTKNRNTHLLVRAPIAADTALYGAACFERV</sequence>
<evidence type="ECO:0000313" key="2">
    <source>
        <dbReference type="Proteomes" id="UP001481677"/>
    </source>
</evidence>
<dbReference type="Proteomes" id="UP001481677">
    <property type="component" value="Unassembled WGS sequence"/>
</dbReference>
<keyword evidence="2" id="KW-1185">Reference proteome</keyword>
<dbReference type="RefSeq" id="WP_167528724.1">
    <property type="nucleotide sequence ID" value="NZ_JAZHFZ010000006.1"/>
</dbReference>
<evidence type="ECO:0000313" key="1">
    <source>
        <dbReference type="EMBL" id="MEM5340534.1"/>
    </source>
</evidence>